<sequence>MHPMYPPSSPPTPSGSTTPPPMPSSDLPHPLTHDEAAPDSPLVDAQAQASIAMLHLSLPSAASPTHDATTVTDELINHILVFAMRSTRSTHNHARLGQLLLAAPSEQCPDLLSAMLTQAWWLDLDVASRASAGDAESIRVLDQLMDLARRGVWTLQYSRKGLLAAAKRADIVVLEWWYRMRIDNDPGVAAAGSGAGSGVLRFADLTLDEMLECMQGDVAEFDVYDALHWYFVQHFQVDTMMVQNHQAFTDEARERMAGLQQVQRLLTVAAVRGFEAVLRGIGLKLASPAFAAMDIEAWTRIVASGNVQCAKVLWTFSPIPEPGRRSKDTLIELTRAAFASGSADMICWCARQFMAITTADNVRHFRTFVAACAQIAGMHRCLTAASAGGHLGLVQQLIADLRASGNTHYLKNHDILADEIAKHGHLEVVEWWEIHGKEFNIDLKLKSVKYTMIHVARAGDLPMVRWWWTPKTSQPTKGADHAQLMTKLIAEAAGHGHVDIVDYFFKQQQQQQQLAQNAGTQLTQALGGLVQAATERGQVSVLEWSESQSHQPGDAAVTPKLDWLKTTSRLGHVNVLQWWSAKSGSLVSAWVPDLVRVATRASQVGVICCLLGERGPMDSESDLAAEEGQVWAGFLGDIAESKVNNLHANILALLLQRWPRALSDHVQARQVKQRLLRLGLTTLAGYWTRMFPEFV</sequence>
<protein>
    <submittedName>
        <fullName evidence="2">Uncharacterized protein</fullName>
    </submittedName>
</protein>
<accession>A0A1Y2I463</accession>
<reference evidence="2 3" key="1">
    <citation type="submission" date="2016-07" db="EMBL/GenBank/DDBJ databases">
        <title>Pervasive Adenine N6-methylation of Active Genes in Fungi.</title>
        <authorList>
            <consortium name="DOE Joint Genome Institute"/>
            <person name="Mondo S.J."/>
            <person name="Dannebaum R.O."/>
            <person name="Kuo R.C."/>
            <person name="Labutti K."/>
            <person name="Haridas S."/>
            <person name="Kuo A."/>
            <person name="Salamov A."/>
            <person name="Ahrendt S.R."/>
            <person name="Lipzen A."/>
            <person name="Sullivan W."/>
            <person name="Andreopoulos W.B."/>
            <person name="Clum A."/>
            <person name="Lindquist E."/>
            <person name="Daum C."/>
            <person name="Ramamoorthy G.K."/>
            <person name="Gryganskyi A."/>
            <person name="Culley D."/>
            <person name="Magnuson J.K."/>
            <person name="James T.Y."/>
            <person name="O'Malley M.A."/>
            <person name="Stajich J.E."/>
            <person name="Spatafora J.W."/>
            <person name="Visel A."/>
            <person name="Grigoriev I.V."/>
        </authorList>
    </citation>
    <scope>NUCLEOTIDE SEQUENCE [LARGE SCALE GENOMIC DNA]</scope>
    <source>
        <strain evidence="2 3">PL171</strain>
    </source>
</reference>
<comment type="caution">
    <text evidence="2">The sequence shown here is derived from an EMBL/GenBank/DDBJ whole genome shotgun (WGS) entry which is preliminary data.</text>
</comment>
<proteinExistence type="predicted"/>
<organism evidence="2 3">
    <name type="scientific">Catenaria anguillulae PL171</name>
    <dbReference type="NCBI Taxonomy" id="765915"/>
    <lineage>
        <taxon>Eukaryota</taxon>
        <taxon>Fungi</taxon>
        <taxon>Fungi incertae sedis</taxon>
        <taxon>Blastocladiomycota</taxon>
        <taxon>Blastocladiomycetes</taxon>
        <taxon>Blastocladiales</taxon>
        <taxon>Catenariaceae</taxon>
        <taxon>Catenaria</taxon>
    </lineage>
</organism>
<name>A0A1Y2I463_9FUNG</name>
<dbReference type="AlphaFoldDB" id="A0A1Y2I463"/>
<dbReference type="PANTHER" id="PTHR46586">
    <property type="entry name" value="ANKYRIN REPEAT-CONTAINING PROTEIN"/>
    <property type="match status" value="1"/>
</dbReference>
<evidence type="ECO:0000313" key="2">
    <source>
        <dbReference type="EMBL" id="ORZ40182.1"/>
    </source>
</evidence>
<dbReference type="PANTHER" id="PTHR46586:SF3">
    <property type="entry name" value="ANKYRIN REPEAT-CONTAINING PROTEIN"/>
    <property type="match status" value="1"/>
</dbReference>
<feature type="compositionally biased region" description="Pro residues" evidence="1">
    <location>
        <begin position="1"/>
        <end position="23"/>
    </location>
</feature>
<dbReference type="InterPro" id="IPR052050">
    <property type="entry name" value="SecEffector_AnkRepeat"/>
</dbReference>
<dbReference type="Proteomes" id="UP000193411">
    <property type="component" value="Unassembled WGS sequence"/>
</dbReference>
<gene>
    <name evidence="2" type="ORF">BCR44DRAFT_1424568</name>
</gene>
<dbReference type="EMBL" id="MCFL01000003">
    <property type="protein sequence ID" value="ORZ40182.1"/>
    <property type="molecule type" value="Genomic_DNA"/>
</dbReference>
<keyword evidence="3" id="KW-1185">Reference proteome</keyword>
<evidence type="ECO:0000256" key="1">
    <source>
        <dbReference type="SAM" id="MobiDB-lite"/>
    </source>
</evidence>
<feature type="region of interest" description="Disordered" evidence="1">
    <location>
        <begin position="1"/>
        <end position="38"/>
    </location>
</feature>
<evidence type="ECO:0000313" key="3">
    <source>
        <dbReference type="Proteomes" id="UP000193411"/>
    </source>
</evidence>